<comment type="caution">
    <text evidence="2">The sequence shown here is derived from an EMBL/GenBank/DDBJ whole genome shotgun (WGS) entry which is preliminary data.</text>
</comment>
<evidence type="ECO:0000313" key="3">
    <source>
        <dbReference type="Proteomes" id="UP000389128"/>
    </source>
</evidence>
<dbReference type="CDD" id="cd03465">
    <property type="entry name" value="URO-D_like"/>
    <property type="match status" value="1"/>
</dbReference>
<feature type="domain" description="Uroporphyrinogen decarboxylase (URO-D)" evidence="1">
    <location>
        <begin position="4"/>
        <end position="335"/>
    </location>
</feature>
<dbReference type="PANTHER" id="PTHR47099">
    <property type="entry name" value="METHYLCOBAMIDE:COM METHYLTRANSFERASE MTBA"/>
    <property type="match status" value="1"/>
</dbReference>
<dbReference type="EMBL" id="SDKK01000007">
    <property type="protein sequence ID" value="TYC59646.1"/>
    <property type="molecule type" value="Genomic_DNA"/>
</dbReference>
<gene>
    <name evidence="2" type="ORF">ETQ85_08765</name>
</gene>
<dbReference type="InterPro" id="IPR000257">
    <property type="entry name" value="Uroporphyrinogen_deCOase"/>
</dbReference>
<dbReference type="Gene3D" id="3.20.20.210">
    <property type="match status" value="1"/>
</dbReference>
<proteinExistence type="predicted"/>
<dbReference type="Proteomes" id="UP000389128">
    <property type="component" value="Unassembled WGS sequence"/>
</dbReference>
<name>A0A6C2D144_9RHOO</name>
<dbReference type="InterPro" id="IPR052024">
    <property type="entry name" value="Methanogen_methyltrans"/>
</dbReference>
<keyword evidence="2" id="KW-0808">Transferase</keyword>
<evidence type="ECO:0000313" key="2">
    <source>
        <dbReference type="EMBL" id="TYC59646.1"/>
    </source>
</evidence>
<dbReference type="AlphaFoldDB" id="A0A6C2D144"/>
<dbReference type="GO" id="GO:0006779">
    <property type="term" value="P:porphyrin-containing compound biosynthetic process"/>
    <property type="evidence" value="ECO:0007669"/>
    <property type="project" value="InterPro"/>
</dbReference>
<dbReference type="GO" id="GO:0008168">
    <property type="term" value="F:methyltransferase activity"/>
    <property type="evidence" value="ECO:0007669"/>
    <property type="project" value="UniProtKB-KW"/>
</dbReference>
<sequence>MNAMQRTLTALGQQEPDRVPLFLLTTEHGAKEVGLSIEEYYSRAGNVIEGQMRLLKKYRADCLYGFYYAAIEMEAWGGHTIFMPDGPPLCGSPIITRAEQIDTLIPPAIETAPGLQRVLDTIRGLKERVGDSVPIIGVAISPFSLPVMQMGFDNYLELIYEQPERFERLMQANITFSVNWANAQLAAGATAICYFDPVSSTTNIPRELYLKTGQTVARQALSRIKGPTATHMASGRALPIIGEIADTGTAIIGVSALEDLAALKAAANRRVSLLGNLNGIEMRRWTTAHAEFEVRRAIAKAGRGGGFLLGDNHGEIPWLVPDEVLLAIGDAVERWGNYPLDWVDDWLKEND</sequence>
<dbReference type="GO" id="GO:0004853">
    <property type="term" value="F:uroporphyrinogen decarboxylase activity"/>
    <property type="evidence" value="ECO:0007669"/>
    <property type="project" value="InterPro"/>
</dbReference>
<dbReference type="InterPro" id="IPR038071">
    <property type="entry name" value="UROD/MetE-like_sf"/>
</dbReference>
<keyword evidence="2" id="KW-0489">Methyltransferase</keyword>
<evidence type="ECO:0000259" key="1">
    <source>
        <dbReference type="Pfam" id="PF01208"/>
    </source>
</evidence>
<dbReference type="OrthoDB" id="9780425at2"/>
<reference evidence="2 3" key="1">
    <citation type="submission" date="2019-01" db="EMBL/GenBank/DDBJ databases">
        <title>Zoogloea oleivorans genome sequencing and assembly.</title>
        <authorList>
            <person name="Tancsics A."/>
            <person name="Farkas M."/>
            <person name="Kriszt B."/>
            <person name="Maroti G."/>
            <person name="Horvath B."/>
        </authorList>
    </citation>
    <scope>NUCLEOTIDE SEQUENCE [LARGE SCALE GENOMIC DNA]</scope>
    <source>
        <strain evidence="2 3">Buc</strain>
    </source>
</reference>
<dbReference type="Pfam" id="PF01208">
    <property type="entry name" value="URO-D"/>
    <property type="match status" value="1"/>
</dbReference>
<dbReference type="SUPFAM" id="SSF51726">
    <property type="entry name" value="UROD/MetE-like"/>
    <property type="match status" value="1"/>
</dbReference>
<dbReference type="GO" id="GO:0032259">
    <property type="term" value="P:methylation"/>
    <property type="evidence" value="ECO:0007669"/>
    <property type="project" value="UniProtKB-KW"/>
</dbReference>
<dbReference type="PANTHER" id="PTHR47099:SF1">
    <property type="entry name" value="METHYLCOBAMIDE:COM METHYLTRANSFERASE MTBA"/>
    <property type="match status" value="1"/>
</dbReference>
<protein>
    <submittedName>
        <fullName evidence="2">Methylcobamide--CoM methyltransferase MtbA</fullName>
    </submittedName>
</protein>
<accession>A0A6C2D144</accession>
<dbReference type="RefSeq" id="WP_148578668.1">
    <property type="nucleotide sequence ID" value="NZ_SDKK01000007.1"/>
</dbReference>
<organism evidence="2 3">
    <name type="scientific">Zoogloea oleivorans</name>
    <dbReference type="NCBI Taxonomy" id="1552750"/>
    <lineage>
        <taxon>Bacteria</taxon>
        <taxon>Pseudomonadati</taxon>
        <taxon>Pseudomonadota</taxon>
        <taxon>Betaproteobacteria</taxon>
        <taxon>Rhodocyclales</taxon>
        <taxon>Zoogloeaceae</taxon>
        <taxon>Zoogloea</taxon>
    </lineage>
</organism>
<keyword evidence="3" id="KW-1185">Reference proteome</keyword>